<evidence type="ECO:0000313" key="2">
    <source>
        <dbReference type="Proteomes" id="UP001215280"/>
    </source>
</evidence>
<name>A0AAD7KG92_9AGAR</name>
<sequence length="203" mass="22229">MPARQAASRHFLSPFKSPPMISHLNFGAAQSEFNPPTPPNNPSILLCLAPPTPDGGYPPSAFLNLIHPTKIQITSPSAAASSHISACITFQHIDPRAPSAFQAASSSKETTASSKSRHLRDHFSATLASVSSPHRGPPYRRDNFRFCFVLRADTYANRNVLTPSGFAGRLIKLNSVRASFKNRPRRRVILARKRSGFATSVRR</sequence>
<comment type="caution">
    <text evidence="1">The sequence shown here is derived from an EMBL/GenBank/DDBJ whole genome shotgun (WGS) entry which is preliminary data.</text>
</comment>
<gene>
    <name evidence="1" type="ORF">DFH07DRAFT_948090</name>
</gene>
<dbReference type="AlphaFoldDB" id="A0AAD7KG92"/>
<protein>
    <submittedName>
        <fullName evidence="1">Uncharacterized protein</fullName>
    </submittedName>
</protein>
<keyword evidence="2" id="KW-1185">Reference proteome</keyword>
<dbReference type="Proteomes" id="UP001215280">
    <property type="component" value="Unassembled WGS sequence"/>
</dbReference>
<organism evidence="1 2">
    <name type="scientific">Mycena maculata</name>
    <dbReference type="NCBI Taxonomy" id="230809"/>
    <lineage>
        <taxon>Eukaryota</taxon>
        <taxon>Fungi</taxon>
        <taxon>Dikarya</taxon>
        <taxon>Basidiomycota</taxon>
        <taxon>Agaricomycotina</taxon>
        <taxon>Agaricomycetes</taxon>
        <taxon>Agaricomycetidae</taxon>
        <taxon>Agaricales</taxon>
        <taxon>Marasmiineae</taxon>
        <taxon>Mycenaceae</taxon>
        <taxon>Mycena</taxon>
    </lineage>
</organism>
<reference evidence="1" key="1">
    <citation type="submission" date="2023-03" db="EMBL/GenBank/DDBJ databases">
        <title>Massive genome expansion in bonnet fungi (Mycena s.s.) driven by repeated elements and novel gene families across ecological guilds.</title>
        <authorList>
            <consortium name="Lawrence Berkeley National Laboratory"/>
            <person name="Harder C.B."/>
            <person name="Miyauchi S."/>
            <person name="Viragh M."/>
            <person name="Kuo A."/>
            <person name="Thoen E."/>
            <person name="Andreopoulos B."/>
            <person name="Lu D."/>
            <person name="Skrede I."/>
            <person name="Drula E."/>
            <person name="Henrissat B."/>
            <person name="Morin E."/>
            <person name="Kohler A."/>
            <person name="Barry K."/>
            <person name="LaButti K."/>
            <person name="Morin E."/>
            <person name="Salamov A."/>
            <person name="Lipzen A."/>
            <person name="Mereny Z."/>
            <person name="Hegedus B."/>
            <person name="Baldrian P."/>
            <person name="Stursova M."/>
            <person name="Weitz H."/>
            <person name="Taylor A."/>
            <person name="Grigoriev I.V."/>
            <person name="Nagy L.G."/>
            <person name="Martin F."/>
            <person name="Kauserud H."/>
        </authorList>
    </citation>
    <scope>NUCLEOTIDE SEQUENCE</scope>
    <source>
        <strain evidence="1">CBHHK188m</strain>
    </source>
</reference>
<dbReference type="EMBL" id="JARJLG010000001">
    <property type="protein sequence ID" value="KAJ7785007.1"/>
    <property type="molecule type" value="Genomic_DNA"/>
</dbReference>
<accession>A0AAD7KG92</accession>
<proteinExistence type="predicted"/>
<evidence type="ECO:0000313" key="1">
    <source>
        <dbReference type="EMBL" id="KAJ7785007.1"/>
    </source>
</evidence>